<dbReference type="GO" id="GO:0005737">
    <property type="term" value="C:cytoplasm"/>
    <property type="evidence" value="ECO:0007669"/>
    <property type="project" value="TreeGrafter"/>
</dbReference>
<dbReference type="InterPro" id="IPR040442">
    <property type="entry name" value="Pyrv_kinase-like_dom_sf"/>
</dbReference>
<accession>A0A356LIQ4</accession>
<evidence type="ECO:0000256" key="3">
    <source>
        <dbReference type="ARBA" id="ARBA00023239"/>
    </source>
</evidence>
<evidence type="ECO:0000313" key="5">
    <source>
        <dbReference type="EMBL" id="HBP30729.1"/>
    </source>
</evidence>
<keyword evidence="2" id="KW-0479">Metal-binding</keyword>
<organism evidence="5 6">
    <name type="scientific">Advenella kashmirensis</name>
    <dbReference type="NCBI Taxonomy" id="310575"/>
    <lineage>
        <taxon>Bacteria</taxon>
        <taxon>Pseudomonadati</taxon>
        <taxon>Pseudomonadota</taxon>
        <taxon>Betaproteobacteria</taxon>
        <taxon>Burkholderiales</taxon>
        <taxon>Alcaligenaceae</taxon>
    </lineage>
</organism>
<protein>
    <submittedName>
        <fullName evidence="5">Aldolase</fullName>
    </submittedName>
</protein>
<keyword evidence="3" id="KW-0456">Lyase</keyword>
<dbReference type="InterPro" id="IPR015813">
    <property type="entry name" value="Pyrv/PenolPyrv_kinase-like_dom"/>
</dbReference>
<name>A0A356LIQ4_9BURK</name>
<evidence type="ECO:0000313" key="6">
    <source>
        <dbReference type="Proteomes" id="UP000264036"/>
    </source>
</evidence>
<sequence>MNKKSINNPVKKKLLNGEIALGMSIRISKSPDVVRLAKTSGHDFIFIDTQHSIFNLESIANLAHTALSCGIAPMVRVKGINDIDVALLLDNGVTGIVFPDIRTREDALRAVEICRFAPLGKRSVTGGYSQFNFERLTTEESMNRLESDTLVVCMIEDSIGLENIEAICNISGIDVIHFGAHDFAASIGKPGQLQDIEVLEAQAKVIKTARKNNKFVGCAGGRDIGKQVNMLKSGVQLITTNSDFGFLLNSAESWVKDIKSQLNDSQ</sequence>
<dbReference type="InterPro" id="IPR005000">
    <property type="entry name" value="Aldolase/citrate-lyase_domain"/>
</dbReference>
<evidence type="ECO:0000259" key="4">
    <source>
        <dbReference type="Pfam" id="PF03328"/>
    </source>
</evidence>
<dbReference type="Gene3D" id="3.20.20.60">
    <property type="entry name" value="Phosphoenolpyruvate-binding domains"/>
    <property type="match status" value="1"/>
</dbReference>
<reference evidence="5 6" key="1">
    <citation type="journal article" date="2018" name="Nat. Biotechnol.">
        <title>A standardized bacterial taxonomy based on genome phylogeny substantially revises the tree of life.</title>
        <authorList>
            <person name="Parks D.H."/>
            <person name="Chuvochina M."/>
            <person name="Waite D.W."/>
            <person name="Rinke C."/>
            <person name="Skarshewski A."/>
            <person name="Chaumeil P.A."/>
            <person name="Hugenholtz P."/>
        </authorList>
    </citation>
    <scope>NUCLEOTIDE SEQUENCE [LARGE SCALE GENOMIC DNA]</scope>
    <source>
        <strain evidence="5">UBA10707</strain>
    </source>
</reference>
<dbReference type="AlphaFoldDB" id="A0A356LIQ4"/>
<dbReference type="Pfam" id="PF03328">
    <property type="entry name" value="HpcH_HpaI"/>
    <property type="match status" value="1"/>
</dbReference>
<dbReference type="GO" id="GO:0016832">
    <property type="term" value="F:aldehyde-lyase activity"/>
    <property type="evidence" value="ECO:0007669"/>
    <property type="project" value="TreeGrafter"/>
</dbReference>
<dbReference type="Proteomes" id="UP000264036">
    <property type="component" value="Unassembled WGS sequence"/>
</dbReference>
<dbReference type="SUPFAM" id="SSF51621">
    <property type="entry name" value="Phosphoenolpyruvate/pyruvate domain"/>
    <property type="match status" value="1"/>
</dbReference>
<dbReference type="GO" id="GO:0046872">
    <property type="term" value="F:metal ion binding"/>
    <property type="evidence" value="ECO:0007669"/>
    <property type="project" value="UniProtKB-KW"/>
</dbReference>
<comment type="caution">
    <text evidence="5">The sequence shown here is derived from an EMBL/GenBank/DDBJ whole genome shotgun (WGS) entry which is preliminary data.</text>
</comment>
<gene>
    <name evidence="5" type="ORF">DD666_15075</name>
</gene>
<dbReference type="PANTHER" id="PTHR30502:SF0">
    <property type="entry name" value="PHOSPHOENOLPYRUVATE CARBOXYLASE FAMILY PROTEIN"/>
    <property type="match status" value="1"/>
</dbReference>
<dbReference type="InterPro" id="IPR050251">
    <property type="entry name" value="HpcH-HpaI_aldolase"/>
</dbReference>
<dbReference type="PANTHER" id="PTHR30502">
    <property type="entry name" value="2-KETO-3-DEOXY-L-RHAMNONATE ALDOLASE"/>
    <property type="match status" value="1"/>
</dbReference>
<proteinExistence type="inferred from homology"/>
<dbReference type="EMBL" id="DOEK01000030">
    <property type="protein sequence ID" value="HBP30729.1"/>
    <property type="molecule type" value="Genomic_DNA"/>
</dbReference>
<evidence type="ECO:0000256" key="2">
    <source>
        <dbReference type="ARBA" id="ARBA00022723"/>
    </source>
</evidence>
<evidence type="ECO:0000256" key="1">
    <source>
        <dbReference type="ARBA" id="ARBA00005568"/>
    </source>
</evidence>
<feature type="domain" description="HpcH/HpaI aldolase/citrate lyase" evidence="4">
    <location>
        <begin position="28"/>
        <end position="213"/>
    </location>
</feature>
<comment type="similarity">
    <text evidence="1">Belongs to the HpcH/HpaI aldolase family.</text>
</comment>